<accession>A0ABW4Q878</accession>
<feature type="domain" description="HTH cro/C1-type" evidence="2">
    <location>
        <begin position="19"/>
        <end position="73"/>
    </location>
</feature>
<organism evidence="3 4">
    <name type="scientific">Arthrobacter flavus</name>
    <dbReference type="NCBI Taxonomy" id="95172"/>
    <lineage>
        <taxon>Bacteria</taxon>
        <taxon>Bacillati</taxon>
        <taxon>Actinomycetota</taxon>
        <taxon>Actinomycetes</taxon>
        <taxon>Micrococcales</taxon>
        <taxon>Micrococcaceae</taxon>
        <taxon>Arthrobacter</taxon>
    </lineage>
</organism>
<protein>
    <submittedName>
        <fullName evidence="3">XRE family transcriptional regulator</fullName>
    </submittedName>
</protein>
<dbReference type="InterPro" id="IPR050807">
    <property type="entry name" value="TransReg_Diox_bact_type"/>
</dbReference>
<keyword evidence="4" id="KW-1185">Reference proteome</keyword>
<sequence>MAEVTDAAAYGLAALGGSIRALRKRQGLSVGALSQRADVSFGALSQLERGKGNPSFITLNKLAEALGMPLTQLMHGAHRRDDMVVRAGERQQLPPMGDAGDQPLRELLTPGMHASLQVIRTVLPRNFSNEGKAFRHLGMECVIVEAGLLSVTHGDRQVELGPGDAMTYECSTPHWWANAYDGETVVLGAVTPLEV</sequence>
<gene>
    <name evidence="3" type="ORF">ACFSFX_09565</name>
</gene>
<evidence type="ECO:0000313" key="3">
    <source>
        <dbReference type="EMBL" id="MFD1846844.1"/>
    </source>
</evidence>
<dbReference type="InterPro" id="IPR014710">
    <property type="entry name" value="RmlC-like_jellyroll"/>
</dbReference>
<name>A0ABW4Q878_9MICC</name>
<dbReference type="InterPro" id="IPR011051">
    <property type="entry name" value="RmlC_Cupin_sf"/>
</dbReference>
<dbReference type="PROSITE" id="PS50943">
    <property type="entry name" value="HTH_CROC1"/>
    <property type="match status" value="1"/>
</dbReference>
<dbReference type="InterPro" id="IPR001387">
    <property type="entry name" value="Cro/C1-type_HTH"/>
</dbReference>
<comment type="caution">
    <text evidence="3">The sequence shown here is derived from an EMBL/GenBank/DDBJ whole genome shotgun (WGS) entry which is preliminary data.</text>
</comment>
<dbReference type="SUPFAM" id="SSF47413">
    <property type="entry name" value="lambda repressor-like DNA-binding domains"/>
    <property type="match status" value="1"/>
</dbReference>
<dbReference type="CDD" id="cd02209">
    <property type="entry name" value="cupin_XRE_C"/>
    <property type="match status" value="1"/>
</dbReference>
<dbReference type="EMBL" id="JBHUGA010000030">
    <property type="protein sequence ID" value="MFD1846844.1"/>
    <property type="molecule type" value="Genomic_DNA"/>
</dbReference>
<dbReference type="InterPro" id="IPR010982">
    <property type="entry name" value="Lambda_DNA-bd_dom_sf"/>
</dbReference>
<dbReference type="PANTHER" id="PTHR46797:SF1">
    <property type="entry name" value="METHYLPHOSPHONATE SYNTHASE"/>
    <property type="match status" value="1"/>
</dbReference>
<dbReference type="Pfam" id="PF07883">
    <property type="entry name" value="Cupin_2"/>
    <property type="match status" value="1"/>
</dbReference>
<evidence type="ECO:0000256" key="1">
    <source>
        <dbReference type="ARBA" id="ARBA00023125"/>
    </source>
</evidence>
<evidence type="ECO:0000259" key="2">
    <source>
        <dbReference type="PROSITE" id="PS50943"/>
    </source>
</evidence>
<dbReference type="InterPro" id="IPR013096">
    <property type="entry name" value="Cupin_2"/>
</dbReference>
<reference evidence="4" key="1">
    <citation type="journal article" date="2019" name="Int. J. Syst. Evol. Microbiol.">
        <title>The Global Catalogue of Microorganisms (GCM) 10K type strain sequencing project: providing services to taxonomists for standard genome sequencing and annotation.</title>
        <authorList>
            <consortium name="The Broad Institute Genomics Platform"/>
            <consortium name="The Broad Institute Genome Sequencing Center for Infectious Disease"/>
            <person name="Wu L."/>
            <person name="Ma J."/>
        </authorList>
    </citation>
    <scope>NUCLEOTIDE SEQUENCE [LARGE SCALE GENOMIC DNA]</scope>
    <source>
        <strain evidence="4">JCM 11496</strain>
    </source>
</reference>
<evidence type="ECO:0000313" key="4">
    <source>
        <dbReference type="Proteomes" id="UP001597307"/>
    </source>
</evidence>
<proteinExistence type="predicted"/>
<dbReference type="Proteomes" id="UP001597307">
    <property type="component" value="Unassembled WGS sequence"/>
</dbReference>
<dbReference type="CDD" id="cd00093">
    <property type="entry name" value="HTH_XRE"/>
    <property type="match status" value="1"/>
</dbReference>
<dbReference type="RefSeq" id="WP_343878337.1">
    <property type="nucleotide sequence ID" value="NZ_BAAAIJ010000013.1"/>
</dbReference>
<dbReference type="Gene3D" id="1.10.260.40">
    <property type="entry name" value="lambda repressor-like DNA-binding domains"/>
    <property type="match status" value="1"/>
</dbReference>
<dbReference type="Pfam" id="PF01381">
    <property type="entry name" value="HTH_3"/>
    <property type="match status" value="1"/>
</dbReference>
<dbReference type="Gene3D" id="2.60.120.10">
    <property type="entry name" value="Jelly Rolls"/>
    <property type="match status" value="1"/>
</dbReference>
<keyword evidence="1" id="KW-0238">DNA-binding</keyword>
<dbReference type="SUPFAM" id="SSF51182">
    <property type="entry name" value="RmlC-like cupins"/>
    <property type="match status" value="1"/>
</dbReference>
<dbReference type="PANTHER" id="PTHR46797">
    <property type="entry name" value="HTH-TYPE TRANSCRIPTIONAL REGULATOR"/>
    <property type="match status" value="1"/>
</dbReference>
<dbReference type="SMART" id="SM00530">
    <property type="entry name" value="HTH_XRE"/>
    <property type="match status" value="1"/>
</dbReference>